<feature type="domain" description="Fe2OG dioxygenase" evidence="9">
    <location>
        <begin position="101"/>
        <end position="198"/>
    </location>
</feature>
<dbReference type="Proteomes" id="UP000501812">
    <property type="component" value="Chromosome"/>
</dbReference>
<organism evidence="10 11">
    <name type="scientific">Luteolibacter luteus</name>
    <dbReference type="NCBI Taxonomy" id="2728835"/>
    <lineage>
        <taxon>Bacteria</taxon>
        <taxon>Pseudomonadati</taxon>
        <taxon>Verrucomicrobiota</taxon>
        <taxon>Verrucomicrobiia</taxon>
        <taxon>Verrucomicrobiales</taxon>
        <taxon>Verrucomicrobiaceae</taxon>
        <taxon>Luteolibacter</taxon>
    </lineage>
</organism>
<name>A0A858RM18_9BACT</name>
<evidence type="ECO:0000256" key="8">
    <source>
        <dbReference type="ARBA" id="ARBA00023204"/>
    </source>
</evidence>
<dbReference type="Gene3D" id="2.60.120.590">
    <property type="entry name" value="Alpha-ketoglutarate-dependent dioxygenase AlkB-like"/>
    <property type="match status" value="1"/>
</dbReference>
<dbReference type="GO" id="GO:0016787">
    <property type="term" value="F:hydrolase activity"/>
    <property type="evidence" value="ECO:0007669"/>
    <property type="project" value="UniProtKB-ARBA"/>
</dbReference>
<keyword evidence="2" id="KW-0479">Metal-binding</keyword>
<accession>A0A858RM18</accession>
<dbReference type="GO" id="GO:0016705">
    <property type="term" value="F:oxidoreductase activity, acting on paired donors, with incorporation or reduction of molecular oxygen"/>
    <property type="evidence" value="ECO:0007669"/>
    <property type="project" value="UniProtKB-ARBA"/>
</dbReference>
<keyword evidence="5 10" id="KW-0223">Dioxygenase</keyword>
<keyword evidence="11" id="KW-1185">Reference proteome</keyword>
<dbReference type="PANTHER" id="PTHR31212">
    <property type="entry name" value="ALPHA-KETOGLUTARATE-DEPENDENT DIOXYGENASE ALKB HOMOLOG 3"/>
    <property type="match status" value="1"/>
</dbReference>
<keyword evidence="3" id="KW-0227">DNA damage</keyword>
<dbReference type="PANTHER" id="PTHR31212:SF4">
    <property type="entry name" value="ALPHA-KETOGLUTARATE-DEPENDENT DIOXYGENASE ALKB HOMOLOG 3"/>
    <property type="match status" value="1"/>
</dbReference>
<evidence type="ECO:0000256" key="5">
    <source>
        <dbReference type="ARBA" id="ARBA00022964"/>
    </source>
</evidence>
<evidence type="ECO:0000256" key="7">
    <source>
        <dbReference type="ARBA" id="ARBA00023004"/>
    </source>
</evidence>
<dbReference type="KEGG" id="luo:HHL09_22440"/>
<keyword evidence="8" id="KW-0234">DNA repair</keyword>
<evidence type="ECO:0000256" key="1">
    <source>
        <dbReference type="ARBA" id="ARBA00001954"/>
    </source>
</evidence>
<evidence type="ECO:0000256" key="2">
    <source>
        <dbReference type="ARBA" id="ARBA00022723"/>
    </source>
</evidence>
<dbReference type="SUPFAM" id="SSF51197">
    <property type="entry name" value="Clavaminate synthase-like"/>
    <property type="match status" value="1"/>
</dbReference>
<dbReference type="RefSeq" id="WP_169456912.1">
    <property type="nucleotide sequence ID" value="NZ_CP051774.1"/>
</dbReference>
<dbReference type="GO" id="GO:0051213">
    <property type="term" value="F:dioxygenase activity"/>
    <property type="evidence" value="ECO:0007669"/>
    <property type="project" value="UniProtKB-KW"/>
</dbReference>
<protein>
    <submittedName>
        <fullName evidence="10">Alpha-ketoglutarate-dependent dioxygenase AlkB</fullName>
    </submittedName>
</protein>
<dbReference type="GO" id="GO:0046872">
    <property type="term" value="F:metal ion binding"/>
    <property type="evidence" value="ECO:0007669"/>
    <property type="project" value="UniProtKB-KW"/>
</dbReference>
<dbReference type="EMBL" id="CP051774">
    <property type="protein sequence ID" value="QJE98426.1"/>
    <property type="molecule type" value="Genomic_DNA"/>
</dbReference>
<reference evidence="10 11" key="1">
    <citation type="submission" date="2020-04" db="EMBL/GenBank/DDBJ databases">
        <title>Luteolibacter sp. G-1-1-1 isolated from soil.</title>
        <authorList>
            <person name="Dahal R.H."/>
        </authorList>
    </citation>
    <scope>NUCLEOTIDE SEQUENCE [LARGE SCALE GENOMIC DNA]</scope>
    <source>
        <strain evidence="10 11">G-1-1-1</strain>
    </source>
</reference>
<dbReference type="AlphaFoldDB" id="A0A858RM18"/>
<dbReference type="InterPro" id="IPR027450">
    <property type="entry name" value="AlkB-like"/>
</dbReference>
<keyword evidence="6" id="KW-0560">Oxidoreductase</keyword>
<dbReference type="Pfam" id="PF13532">
    <property type="entry name" value="2OG-FeII_Oxy_2"/>
    <property type="match status" value="1"/>
</dbReference>
<evidence type="ECO:0000313" key="10">
    <source>
        <dbReference type="EMBL" id="QJE98426.1"/>
    </source>
</evidence>
<comment type="cofactor">
    <cofactor evidence="1">
        <name>Fe(2+)</name>
        <dbReference type="ChEBI" id="CHEBI:29033"/>
    </cofactor>
</comment>
<dbReference type="GO" id="GO:0032451">
    <property type="term" value="F:demethylase activity"/>
    <property type="evidence" value="ECO:0007669"/>
    <property type="project" value="UniProtKB-ARBA"/>
</dbReference>
<gene>
    <name evidence="10" type="ORF">HHL09_22440</name>
</gene>
<dbReference type="InterPro" id="IPR037151">
    <property type="entry name" value="AlkB-like_sf"/>
</dbReference>
<keyword evidence="7" id="KW-0408">Iron</keyword>
<evidence type="ECO:0000313" key="11">
    <source>
        <dbReference type="Proteomes" id="UP000501812"/>
    </source>
</evidence>
<dbReference type="InterPro" id="IPR032854">
    <property type="entry name" value="ALKBH3"/>
</dbReference>
<proteinExistence type="predicted"/>
<evidence type="ECO:0000256" key="3">
    <source>
        <dbReference type="ARBA" id="ARBA00022763"/>
    </source>
</evidence>
<keyword evidence="4" id="KW-0460">Magnesium</keyword>
<dbReference type="InterPro" id="IPR005123">
    <property type="entry name" value="Oxoglu/Fe-dep_dioxygenase_dom"/>
</dbReference>
<sequence>MDLFHQPGINLLPRDGIVNYYGCVLDRCDAWDYFEALMVTVPWRHDELVMFGKPVVTSRKVAWFGDSDFSYTYSGRTKKALPWTRELSALKRLVEERTGATFNSCLLNLYQNGGEGMGWHSDDEKDLVLDACIASMSLGAERRFDFRHKETKETVSILLEHGSLLAMKGETQRYWQHRLPPAKKIAEARINLTFRARVI</sequence>
<dbReference type="GO" id="GO:0140097">
    <property type="term" value="F:catalytic activity, acting on DNA"/>
    <property type="evidence" value="ECO:0007669"/>
    <property type="project" value="UniProtKB-ARBA"/>
</dbReference>
<dbReference type="FunFam" id="2.60.120.590:FF:000004">
    <property type="entry name" value="DNA oxidative demethylase ALKBH2"/>
    <property type="match status" value="1"/>
</dbReference>
<dbReference type="GO" id="GO:0006307">
    <property type="term" value="P:DNA alkylation repair"/>
    <property type="evidence" value="ECO:0007669"/>
    <property type="project" value="InterPro"/>
</dbReference>
<dbReference type="PROSITE" id="PS51471">
    <property type="entry name" value="FE2OG_OXY"/>
    <property type="match status" value="1"/>
</dbReference>
<evidence type="ECO:0000259" key="9">
    <source>
        <dbReference type="PROSITE" id="PS51471"/>
    </source>
</evidence>
<evidence type="ECO:0000256" key="6">
    <source>
        <dbReference type="ARBA" id="ARBA00023002"/>
    </source>
</evidence>
<evidence type="ECO:0000256" key="4">
    <source>
        <dbReference type="ARBA" id="ARBA00022842"/>
    </source>
</evidence>